<reference evidence="5" key="1">
    <citation type="submission" date="2020-12" db="EMBL/GenBank/DDBJ databases">
        <title>Metabolic potential, ecology and presence of endohyphal bacteria is reflected in genomic diversity of Mucoromycotina.</title>
        <authorList>
            <person name="Muszewska A."/>
            <person name="Okrasinska A."/>
            <person name="Steczkiewicz K."/>
            <person name="Drgas O."/>
            <person name="Orlowska M."/>
            <person name="Perlinska-Lenart U."/>
            <person name="Aleksandrzak-Piekarczyk T."/>
            <person name="Szatraj K."/>
            <person name="Zielenkiewicz U."/>
            <person name="Pilsyk S."/>
            <person name="Malc E."/>
            <person name="Mieczkowski P."/>
            <person name="Kruszewska J.S."/>
            <person name="Biernat P."/>
            <person name="Pawlowska J."/>
        </authorList>
    </citation>
    <scope>NUCLEOTIDE SEQUENCE</scope>
    <source>
        <strain evidence="5">WA0000017839</strain>
    </source>
</reference>
<dbReference type="Pfam" id="PF00743">
    <property type="entry name" value="FMO-like"/>
    <property type="match status" value="1"/>
</dbReference>
<name>A0A8H7RCZ8_9FUNG</name>
<dbReference type="GO" id="GO:0004499">
    <property type="term" value="F:N,N-dimethylaniline monooxygenase activity"/>
    <property type="evidence" value="ECO:0007669"/>
    <property type="project" value="InterPro"/>
</dbReference>
<dbReference type="Gene3D" id="3.50.50.60">
    <property type="entry name" value="FAD/NAD(P)-binding domain"/>
    <property type="match status" value="2"/>
</dbReference>
<dbReference type="GO" id="GO:0050661">
    <property type="term" value="F:NADP binding"/>
    <property type="evidence" value="ECO:0007669"/>
    <property type="project" value="InterPro"/>
</dbReference>
<keyword evidence="3" id="KW-0274">FAD</keyword>
<evidence type="ECO:0008006" key="7">
    <source>
        <dbReference type="Google" id="ProtNLM"/>
    </source>
</evidence>
<proteinExistence type="inferred from homology"/>
<dbReference type="InterPro" id="IPR036188">
    <property type="entry name" value="FAD/NAD-bd_sf"/>
</dbReference>
<evidence type="ECO:0000256" key="3">
    <source>
        <dbReference type="ARBA" id="ARBA00022827"/>
    </source>
</evidence>
<evidence type="ECO:0000313" key="5">
    <source>
        <dbReference type="EMBL" id="KAG2208916.1"/>
    </source>
</evidence>
<evidence type="ECO:0000256" key="4">
    <source>
        <dbReference type="ARBA" id="ARBA00023002"/>
    </source>
</evidence>
<keyword evidence="2" id="KW-0285">Flavoprotein</keyword>
<dbReference type="GO" id="GO:0050660">
    <property type="term" value="F:flavin adenine dinucleotide binding"/>
    <property type="evidence" value="ECO:0007669"/>
    <property type="project" value="InterPro"/>
</dbReference>
<comment type="caution">
    <text evidence="5">The sequence shown here is derived from an EMBL/GenBank/DDBJ whole genome shotgun (WGS) entry which is preliminary data.</text>
</comment>
<evidence type="ECO:0000256" key="2">
    <source>
        <dbReference type="ARBA" id="ARBA00022630"/>
    </source>
</evidence>
<protein>
    <recommendedName>
        <fullName evidence="7">Flavin-containing monooxygenase</fullName>
    </recommendedName>
</protein>
<dbReference type="AlphaFoldDB" id="A0A8H7RCZ8"/>
<evidence type="ECO:0000256" key="1">
    <source>
        <dbReference type="ARBA" id="ARBA00010139"/>
    </source>
</evidence>
<gene>
    <name evidence="5" type="ORF">INT47_011056</name>
</gene>
<dbReference type="InterPro" id="IPR020946">
    <property type="entry name" value="Flavin_mOase-like"/>
</dbReference>
<comment type="similarity">
    <text evidence="1">Belongs to the FAD-binding monooxygenase family.</text>
</comment>
<dbReference type="SUPFAM" id="SSF51905">
    <property type="entry name" value="FAD/NAD(P)-binding domain"/>
    <property type="match status" value="2"/>
</dbReference>
<organism evidence="5 6">
    <name type="scientific">Mucor saturninus</name>
    <dbReference type="NCBI Taxonomy" id="64648"/>
    <lineage>
        <taxon>Eukaryota</taxon>
        <taxon>Fungi</taxon>
        <taxon>Fungi incertae sedis</taxon>
        <taxon>Mucoromycota</taxon>
        <taxon>Mucoromycotina</taxon>
        <taxon>Mucoromycetes</taxon>
        <taxon>Mucorales</taxon>
        <taxon>Mucorineae</taxon>
        <taxon>Mucoraceae</taxon>
        <taxon>Mucor</taxon>
    </lineage>
</organism>
<dbReference type="EMBL" id="JAEPRD010000017">
    <property type="protein sequence ID" value="KAG2208916.1"/>
    <property type="molecule type" value="Genomic_DNA"/>
</dbReference>
<dbReference type="PANTHER" id="PTHR42877:SF4">
    <property type="entry name" value="FAD_NAD(P)-BINDING DOMAIN-CONTAINING PROTEIN-RELATED"/>
    <property type="match status" value="1"/>
</dbReference>
<evidence type="ECO:0000313" key="6">
    <source>
        <dbReference type="Proteomes" id="UP000603453"/>
    </source>
</evidence>
<dbReference type="Proteomes" id="UP000603453">
    <property type="component" value="Unassembled WGS sequence"/>
</dbReference>
<dbReference type="PANTHER" id="PTHR42877">
    <property type="entry name" value="L-ORNITHINE N(5)-MONOOXYGENASE-RELATED"/>
    <property type="match status" value="1"/>
</dbReference>
<keyword evidence="4" id="KW-0560">Oxidoreductase</keyword>
<dbReference type="InterPro" id="IPR051209">
    <property type="entry name" value="FAD-bind_Monooxygenase_sf"/>
</dbReference>
<sequence length="493" mass="55845">MVLPTVAVIGSGFSGLNSAIQLKKKLGIAAEIFEATKDIGGTWNYNTYPGCASDIESHLYSFSFELNPNWSHKYSPQKEIYAYLHKVAKKYDVHKQVQFNTNVIRATWVQAIKKWELELSQPSVDEKNQIRHFDFIFSGIGTLRVPNIPEQFTSFEGKIIHSASWDHNYDLTNKRVAVIGSGTSAIQIVPSILDRVTHLSSFQRTPAWVAPRQQFAYSPFTQWCFTYIPLLMFFYRAYIFFSSDFSFSRWGNASSKKAIESRAAIQRYMEYIMTAYGREDLIPKMIPDFPVGCKRIGISDNYLAALCSPKTSVLRSPIKTVQGRTITTEDGVETEVDALILATGFNITGFLGELKVYGKDGVSLNQLWEEGVPKTYRTVSVHQFPNLFILLGPGSVLGHNSVVTISESQVDYGIRMIKYMMKNKIASLDPTEKAQETFSADIQSKFKGTVWKGGCQSWYMNKDGEIQSLWPESVLKFIAMLRRVDYESDFIKS</sequence>
<keyword evidence="6" id="KW-1185">Reference proteome</keyword>
<accession>A0A8H7RCZ8</accession>
<dbReference type="OrthoDB" id="74360at2759"/>